<comment type="caution">
    <text evidence="3">The sequence shown here is derived from an EMBL/GenBank/DDBJ whole genome shotgun (WGS) entry which is preliminary data.</text>
</comment>
<feature type="compositionally biased region" description="Basic and acidic residues" evidence="1">
    <location>
        <begin position="106"/>
        <end position="130"/>
    </location>
</feature>
<feature type="region of interest" description="Disordered" evidence="1">
    <location>
        <begin position="101"/>
        <end position="130"/>
    </location>
</feature>
<evidence type="ECO:0000313" key="4">
    <source>
        <dbReference type="Proteomes" id="UP000799444"/>
    </source>
</evidence>
<keyword evidence="2" id="KW-0472">Membrane</keyword>
<protein>
    <submittedName>
        <fullName evidence="3">Uncharacterized protein</fullName>
    </submittedName>
</protein>
<gene>
    <name evidence="3" type="ORF">EJ04DRAFT_29483</name>
</gene>
<dbReference type="Proteomes" id="UP000799444">
    <property type="component" value="Unassembled WGS sequence"/>
</dbReference>
<evidence type="ECO:0000313" key="3">
    <source>
        <dbReference type="EMBL" id="KAF2730846.1"/>
    </source>
</evidence>
<evidence type="ECO:0000256" key="1">
    <source>
        <dbReference type="SAM" id="MobiDB-lite"/>
    </source>
</evidence>
<proteinExistence type="predicted"/>
<sequence length="130" mass="14436">MRWIERERGKADSGDVCVFMRGLWCRRANLRVCGKVCEMRARQRRTVTTTRRRRRAFGSAHVSVVADKCAIIPFPVAVWGTLIGGLGGWMLVSALLGLDKAGPRGSRGEGDGARCLDVRRGDTRDSFREG</sequence>
<evidence type="ECO:0000256" key="2">
    <source>
        <dbReference type="SAM" id="Phobius"/>
    </source>
</evidence>
<reference evidence="3" key="1">
    <citation type="journal article" date="2020" name="Stud. Mycol.">
        <title>101 Dothideomycetes genomes: a test case for predicting lifestyles and emergence of pathogens.</title>
        <authorList>
            <person name="Haridas S."/>
            <person name="Albert R."/>
            <person name="Binder M."/>
            <person name="Bloem J."/>
            <person name="Labutti K."/>
            <person name="Salamov A."/>
            <person name="Andreopoulos B."/>
            <person name="Baker S."/>
            <person name="Barry K."/>
            <person name="Bills G."/>
            <person name="Bluhm B."/>
            <person name="Cannon C."/>
            <person name="Castanera R."/>
            <person name="Culley D."/>
            <person name="Daum C."/>
            <person name="Ezra D."/>
            <person name="Gonzalez J."/>
            <person name="Henrissat B."/>
            <person name="Kuo A."/>
            <person name="Liang C."/>
            <person name="Lipzen A."/>
            <person name="Lutzoni F."/>
            <person name="Magnuson J."/>
            <person name="Mondo S."/>
            <person name="Nolan M."/>
            <person name="Ohm R."/>
            <person name="Pangilinan J."/>
            <person name="Park H.-J."/>
            <person name="Ramirez L."/>
            <person name="Alfaro M."/>
            <person name="Sun H."/>
            <person name="Tritt A."/>
            <person name="Yoshinaga Y."/>
            <person name="Zwiers L.-H."/>
            <person name="Turgeon B."/>
            <person name="Goodwin S."/>
            <person name="Spatafora J."/>
            <person name="Crous P."/>
            <person name="Grigoriev I."/>
        </authorList>
    </citation>
    <scope>NUCLEOTIDE SEQUENCE</scope>
    <source>
        <strain evidence="3">CBS 125425</strain>
    </source>
</reference>
<dbReference type="AlphaFoldDB" id="A0A9P4UZ85"/>
<keyword evidence="4" id="KW-1185">Reference proteome</keyword>
<feature type="transmembrane region" description="Helical" evidence="2">
    <location>
        <begin position="76"/>
        <end position="98"/>
    </location>
</feature>
<dbReference type="EMBL" id="ML996208">
    <property type="protein sequence ID" value="KAF2730846.1"/>
    <property type="molecule type" value="Genomic_DNA"/>
</dbReference>
<keyword evidence="2" id="KW-0812">Transmembrane</keyword>
<keyword evidence="2" id="KW-1133">Transmembrane helix</keyword>
<accession>A0A9P4UZ85</accession>
<name>A0A9P4UZ85_9PLEO</name>
<organism evidence="3 4">
    <name type="scientific">Polyplosphaeria fusca</name>
    <dbReference type="NCBI Taxonomy" id="682080"/>
    <lineage>
        <taxon>Eukaryota</taxon>
        <taxon>Fungi</taxon>
        <taxon>Dikarya</taxon>
        <taxon>Ascomycota</taxon>
        <taxon>Pezizomycotina</taxon>
        <taxon>Dothideomycetes</taxon>
        <taxon>Pleosporomycetidae</taxon>
        <taxon>Pleosporales</taxon>
        <taxon>Tetraplosphaeriaceae</taxon>
        <taxon>Polyplosphaeria</taxon>
    </lineage>
</organism>